<dbReference type="InterPro" id="IPR009057">
    <property type="entry name" value="Homeodomain-like_sf"/>
</dbReference>
<name>A0ABT5WZY7_9ENTE</name>
<dbReference type="Pfam" id="PF00440">
    <property type="entry name" value="TetR_N"/>
    <property type="match status" value="1"/>
</dbReference>
<keyword evidence="4" id="KW-1185">Reference proteome</keyword>
<keyword evidence="1" id="KW-0238">DNA-binding</keyword>
<dbReference type="Proteomes" id="UP001147148">
    <property type="component" value="Unassembled WGS sequence"/>
</dbReference>
<evidence type="ECO:0000256" key="1">
    <source>
        <dbReference type="ARBA" id="ARBA00023125"/>
    </source>
</evidence>
<dbReference type="Gene3D" id="1.10.357.10">
    <property type="entry name" value="Tetracycline Repressor, domain 2"/>
    <property type="match status" value="1"/>
</dbReference>
<dbReference type="InterPro" id="IPR001647">
    <property type="entry name" value="HTH_TetR"/>
</dbReference>
<comment type="caution">
    <text evidence="3">The sequence shown here is derived from an EMBL/GenBank/DDBJ whole genome shotgun (WGS) entry which is preliminary data.</text>
</comment>
<gene>
    <name evidence="3" type="ORF">OL233_03360</name>
</gene>
<evidence type="ECO:0000313" key="4">
    <source>
        <dbReference type="Proteomes" id="UP001147148"/>
    </source>
</evidence>
<proteinExistence type="predicted"/>
<dbReference type="RefSeq" id="WP_275470963.1">
    <property type="nucleotide sequence ID" value="NZ_JAPDSH010000002.1"/>
</dbReference>
<feature type="domain" description="HTH tetR-type" evidence="2">
    <location>
        <begin position="12"/>
        <end position="58"/>
    </location>
</feature>
<sequence>MPRKKMVTRSDIIEAGFMQLITKGPKGFSSRKIADKLNCSTQPIYLEFKNMDELHAAVLGHFEKIIKRIDEIAVDHTDPLIAANLKFLNFAKDEGKIFQALFLREDKIGEDLKRFCRKIVLSHIDDSQKYREISGEVKETLFSSTLLLTMGVATMRLNGSINLENAKVVSLLEAMVENRLSESGEKVLL</sequence>
<accession>A0ABT5WZY7</accession>
<dbReference type="EMBL" id="JAPDSH010000002">
    <property type="protein sequence ID" value="MDF0479317.1"/>
    <property type="molecule type" value="Genomic_DNA"/>
</dbReference>
<dbReference type="SUPFAM" id="SSF46689">
    <property type="entry name" value="Homeodomain-like"/>
    <property type="match status" value="1"/>
</dbReference>
<organism evidence="3 4">
    <name type="scientific">Vagococcus proximus</name>
    <dbReference type="NCBI Taxonomy" id="2991417"/>
    <lineage>
        <taxon>Bacteria</taxon>
        <taxon>Bacillati</taxon>
        <taxon>Bacillota</taxon>
        <taxon>Bacilli</taxon>
        <taxon>Lactobacillales</taxon>
        <taxon>Enterococcaceae</taxon>
        <taxon>Vagococcus</taxon>
    </lineage>
</organism>
<protein>
    <submittedName>
        <fullName evidence="3">TetR/AcrR family transcriptional regulator</fullName>
    </submittedName>
</protein>
<evidence type="ECO:0000259" key="2">
    <source>
        <dbReference type="Pfam" id="PF00440"/>
    </source>
</evidence>
<evidence type="ECO:0000313" key="3">
    <source>
        <dbReference type="EMBL" id="MDF0479317.1"/>
    </source>
</evidence>
<reference evidence="3" key="1">
    <citation type="submission" date="2022-10" db="EMBL/GenBank/DDBJ databases">
        <title>Vagococcus sp. isolated from poultry meat.</title>
        <authorList>
            <person name="Johansson P."/>
            <person name="Bjorkroth J."/>
        </authorList>
    </citation>
    <scope>NUCLEOTIDE SEQUENCE</scope>
    <source>
        <strain evidence="3">PNs007</strain>
    </source>
</reference>